<dbReference type="PROSITE" id="PS51465">
    <property type="entry name" value="KAZAL_2"/>
    <property type="match status" value="1"/>
</dbReference>
<feature type="chain" id="PRO_5003422925" evidence="1">
    <location>
        <begin position="22"/>
        <end position="97"/>
    </location>
</feature>
<dbReference type="HOGENOM" id="CLU_2346133_0_0_1"/>
<evidence type="ECO:0000313" key="3">
    <source>
        <dbReference type="Ensembl" id="ENSOCUP00000021712.2"/>
    </source>
</evidence>
<gene>
    <name evidence="3" type="primary">NME6</name>
</gene>
<reference evidence="3 4" key="1">
    <citation type="journal article" date="2011" name="Nature">
        <title>A high-resolution map of human evolutionary constraint using 29 mammals.</title>
        <authorList>
            <person name="Lindblad-Toh K."/>
            <person name="Garber M."/>
            <person name="Zuk O."/>
            <person name="Lin M.F."/>
            <person name="Parker B.J."/>
            <person name="Washietl S."/>
            <person name="Kheradpour P."/>
            <person name="Ernst J."/>
            <person name="Jordan G."/>
            <person name="Mauceli E."/>
            <person name="Ward L.D."/>
            <person name="Lowe C.B."/>
            <person name="Holloway A.K."/>
            <person name="Clamp M."/>
            <person name="Gnerre S."/>
            <person name="Alfoldi J."/>
            <person name="Beal K."/>
            <person name="Chang J."/>
            <person name="Clawson H."/>
            <person name="Cuff J."/>
            <person name="Di Palma F."/>
            <person name="Fitzgerald S."/>
            <person name="Flicek P."/>
            <person name="Guttman M."/>
            <person name="Hubisz M.J."/>
            <person name="Jaffe D.B."/>
            <person name="Jungreis I."/>
            <person name="Kent W.J."/>
            <person name="Kostka D."/>
            <person name="Lara M."/>
            <person name="Martins A.L."/>
            <person name="Massingham T."/>
            <person name="Moltke I."/>
            <person name="Raney B.J."/>
            <person name="Rasmussen M.D."/>
            <person name="Robinson J."/>
            <person name="Stark A."/>
            <person name="Vilella A.J."/>
            <person name="Wen J."/>
            <person name="Xie X."/>
            <person name="Zody M.C."/>
            <person name="Baldwin J."/>
            <person name="Bloom T."/>
            <person name="Chin C.W."/>
            <person name="Heiman D."/>
            <person name="Nicol R."/>
            <person name="Nusbaum C."/>
            <person name="Young S."/>
            <person name="Wilkinson J."/>
            <person name="Worley K.C."/>
            <person name="Kovar C.L."/>
            <person name="Muzny D.M."/>
            <person name="Gibbs R.A."/>
            <person name="Cree A."/>
            <person name="Dihn H.H."/>
            <person name="Fowler G."/>
            <person name="Jhangiani S."/>
            <person name="Joshi V."/>
            <person name="Lee S."/>
            <person name="Lewis L.R."/>
            <person name="Nazareth L.V."/>
            <person name="Okwuonu G."/>
            <person name="Santibanez J."/>
            <person name="Warren W.C."/>
            <person name="Mardis E.R."/>
            <person name="Weinstock G.M."/>
            <person name="Wilson R.K."/>
            <person name="Delehaunty K."/>
            <person name="Dooling D."/>
            <person name="Fronik C."/>
            <person name="Fulton L."/>
            <person name="Fulton B."/>
            <person name="Graves T."/>
            <person name="Minx P."/>
            <person name="Sodergren E."/>
            <person name="Birney E."/>
            <person name="Margulies E.H."/>
            <person name="Herrero J."/>
            <person name="Green E.D."/>
            <person name="Haussler D."/>
            <person name="Siepel A."/>
            <person name="Goldman N."/>
            <person name="Pollard K.S."/>
            <person name="Pedersen J.S."/>
            <person name="Lander E.S."/>
            <person name="Kellis M."/>
        </authorList>
    </citation>
    <scope>NUCLEOTIDE SEQUENCE [LARGE SCALE GENOMIC DNA]</scope>
    <source>
        <strain evidence="3 4">Thorbecke inbred</strain>
    </source>
</reference>
<dbReference type="Bgee" id="ENSOCUG00000000554">
    <property type="expression patterns" value="Expressed in testis and 15 other cell types or tissues"/>
</dbReference>
<dbReference type="OrthoDB" id="126772at2759"/>
<dbReference type="Pfam" id="PF00050">
    <property type="entry name" value="Kazal_1"/>
    <property type="match status" value="1"/>
</dbReference>
<reference evidence="3" key="3">
    <citation type="submission" date="2025-09" db="UniProtKB">
        <authorList>
            <consortium name="Ensembl"/>
        </authorList>
    </citation>
    <scope>IDENTIFICATION</scope>
    <source>
        <strain evidence="3">Thorbecke</strain>
    </source>
</reference>
<dbReference type="AlphaFoldDB" id="G1TXB1"/>
<dbReference type="SUPFAM" id="SSF100895">
    <property type="entry name" value="Kazal-type serine protease inhibitors"/>
    <property type="match status" value="1"/>
</dbReference>
<protein>
    <submittedName>
        <fullName evidence="3">NME/NM23 nucleoside diphosphate kinase 6</fullName>
    </submittedName>
</protein>
<dbReference type="EMBL" id="AAGW02044055">
    <property type="status" value="NOT_ANNOTATED_CDS"/>
    <property type="molecule type" value="Genomic_DNA"/>
</dbReference>
<reference evidence="3" key="2">
    <citation type="submission" date="2025-08" db="UniProtKB">
        <authorList>
            <consortium name="Ensembl"/>
        </authorList>
    </citation>
    <scope>IDENTIFICATION</scope>
    <source>
        <strain evidence="3">Thorbecke</strain>
    </source>
</reference>
<dbReference type="Ensembl" id="ENSOCUT00000027573.3">
    <property type="protein sequence ID" value="ENSOCUP00000021712.2"/>
    <property type="gene ID" value="ENSOCUG00000000554.4"/>
</dbReference>
<dbReference type="Gene3D" id="3.30.60.30">
    <property type="match status" value="1"/>
</dbReference>
<evidence type="ECO:0000256" key="1">
    <source>
        <dbReference type="SAM" id="SignalP"/>
    </source>
</evidence>
<dbReference type="InterPro" id="IPR036058">
    <property type="entry name" value="Kazal_dom_sf"/>
</dbReference>
<dbReference type="PANTHER" id="PTHR21312">
    <property type="entry name" value="SERINE PROTEASE INHIBITOR"/>
    <property type="match status" value="1"/>
</dbReference>
<evidence type="ECO:0000313" key="4">
    <source>
        <dbReference type="Proteomes" id="UP000001811"/>
    </source>
</evidence>
<dbReference type="SMART" id="SM00280">
    <property type="entry name" value="KAZAL"/>
    <property type="match status" value="1"/>
</dbReference>
<dbReference type="InterPro" id="IPR002350">
    <property type="entry name" value="Kazal_dom"/>
</dbReference>
<keyword evidence="4" id="KW-1185">Reference proteome</keyword>
<dbReference type="OMA" id="YDGPCEN"/>
<dbReference type="EMBL" id="AAGW02044054">
    <property type="status" value="NOT_ANNOTATED_CDS"/>
    <property type="molecule type" value="Genomic_DNA"/>
</dbReference>
<dbReference type="ExpressionAtlas" id="G1TXB1">
    <property type="expression patterns" value="baseline"/>
</dbReference>
<dbReference type="PaxDb" id="9986-ENSOCUP00000021712"/>
<keyword evidence="1" id="KW-0732">Signal</keyword>
<feature type="signal peptide" evidence="1">
    <location>
        <begin position="1"/>
        <end position="21"/>
    </location>
</feature>
<name>G1TXB1_RABIT</name>
<dbReference type="GeneTree" id="ENSGT00940000160284"/>
<dbReference type="eggNOG" id="ENOG502TDVY">
    <property type="taxonomic scope" value="Eukaryota"/>
</dbReference>
<organism evidence="3 4">
    <name type="scientific">Oryctolagus cuniculus</name>
    <name type="common">Rabbit</name>
    <dbReference type="NCBI Taxonomy" id="9986"/>
    <lineage>
        <taxon>Eukaryota</taxon>
        <taxon>Metazoa</taxon>
        <taxon>Chordata</taxon>
        <taxon>Craniata</taxon>
        <taxon>Vertebrata</taxon>
        <taxon>Euteleostomi</taxon>
        <taxon>Mammalia</taxon>
        <taxon>Eutheria</taxon>
        <taxon>Euarchontoglires</taxon>
        <taxon>Glires</taxon>
        <taxon>Lagomorpha</taxon>
        <taxon>Leporidae</taxon>
        <taxon>Oryctolagus</taxon>
    </lineage>
</organism>
<dbReference type="PANTHER" id="PTHR21312:SF37">
    <property type="entry name" value="SERINE PROTEASE INHIBITOR KAZAL-TYPE 8"/>
    <property type="match status" value="1"/>
</dbReference>
<proteinExistence type="predicted"/>
<dbReference type="Proteomes" id="UP000001811">
    <property type="component" value="Chromosome 9"/>
</dbReference>
<evidence type="ECO:0000259" key="2">
    <source>
        <dbReference type="PROSITE" id="PS51465"/>
    </source>
</evidence>
<sequence length="97" mass="10872">MKGIFSKPTLVLAISVWAAFASDFPLPLDSKEAHLEETKAECMKNINRCWLLSYFQPSELICGSDRVTYSGECHLCFKILFDGLNVTKLHDGSCENP</sequence>
<feature type="domain" description="Kazal-like" evidence="2">
    <location>
        <begin position="36"/>
        <end position="96"/>
    </location>
</feature>
<accession>G1TXB1</accession>